<dbReference type="GO" id="GO:0004609">
    <property type="term" value="F:phosphatidylserine decarboxylase activity"/>
    <property type="evidence" value="ECO:0007669"/>
    <property type="project" value="InterPro"/>
</dbReference>
<sequence length="428" mass="47865">IPTNSKVLRPSAHAFRKAGWLAADQATYNKYIDYLLSGIKKRRDAQDSLLPAVQEFKNFIETDPVVFTDFIRMFDGSTGRPENYNELIHMLNGIFREAPPFGSLGPPVYMIMAQTMDTQGGFSAYTKEILNFHFKKMFETWSLYLSSKDSRYVLNPDTGGWFSTAAKTAMMEEYDGATFEEVFLCDPSAPYHGFTSYEDFFNRRFRNPQVNRPTGPIDDLRLISAACESTSYAYQTNVQRSDQLFIKDEAYSLVHLLANDPYTDEFVGGSILQGFLNTTGYHRWHSPVNGHIKKIVNVPGTYFAQAPSTLDTPIPPPESDDPPPYLQSLRFFANTATRQLMFIEADNSKLGLVCFIAIGMTEISTCQATVYEGQHVVRGDELGMFHFGGSSSALVFRASANVKVDKTVATPGAVLRINQPIAAVELPV</sequence>
<feature type="domain" description="L-tryptophan decarboxylase PsiD-like" evidence="3">
    <location>
        <begin position="51"/>
        <end position="170"/>
    </location>
</feature>
<keyword evidence="2" id="KW-0456">Lyase</keyword>
<accession>A0AAV5A9X8</accession>
<gene>
    <name evidence="4" type="ORF">Clacol_004250</name>
</gene>
<evidence type="ECO:0000259" key="3">
    <source>
        <dbReference type="Pfam" id="PF12588"/>
    </source>
</evidence>
<dbReference type="InterPro" id="IPR003817">
    <property type="entry name" value="PS_Dcarbxylase"/>
</dbReference>
<comment type="caution">
    <text evidence="4">The sequence shown here is derived from an EMBL/GenBank/DDBJ whole genome shotgun (WGS) entry which is preliminary data.</text>
</comment>
<evidence type="ECO:0000256" key="1">
    <source>
        <dbReference type="ARBA" id="ARBA00022793"/>
    </source>
</evidence>
<evidence type="ECO:0000256" key="2">
    <source>
        <dbReference type="ARBA" id="ARBA00023239"/>
    </source>
</evidence>
<proteinExistence type="predicted"/>
<dbReference type="EMBL" id="BPWL01000004">
    <property type="protein sequence ID" value="GJJ10024.1"/>
    <property type="molecule type" value="Genomic_DNA"/>
</dbReference>
<dbReference type="GO" id="GO:0005739">
    <property type="term" value="C:mitochondrion"/>
    <property type="evidence" value="ECO:0007669"/>
    <property type="project" value="TreeGrafter"/>
</dbReference>
<evidence type="ECO:0000313" key="4">
    <source>
        <dbReference type="EMBL" id="GJJ10024.1"/>
    </source>
</evidence>
<protein>
    <recommendedName>
        <fullName evidence="3">L-tryptophan decarboxylase PsiD-like domain-containing protein</fullName>
    </recommendedName>
</protein>
<dbReference type="InterPro" id="IPR022237">
    <property type="entry name" value="PsiD-like"/>
</dbReference>
<dbReference type="PANTHER" id="PTHR10067">
    <property type="entry name" value="PHOSPHATIDYLSERINE DECARBOXYLASE"/>
    <property type="match status" value="1"/>
</dbReference>
<dbReference type="Proteomes" id="UP001050691">
    <property type="component" value="Unassembled WGS sequence"/>
</dbReference>
<dbReference type="Pfam" id="PF02666">
    <property type="entry name" value="PS_Dcarbxylase"/>
    <property type="match status" value="1"/>
</dbReference>
<name>A0AAV5A9X8_9AGAM</name>
<keyword evidence="5" id="KW-1185">Reference proteome</keyword>
<keyword evidence="1" id="KW-0210">Decarboxylase</keyword>
<reference evidence="4" key="1">
    <citation type="submission" date="2021-10" db="EMBL/GenBank/DDBJ databases">
        <title>De novo Genome Assembly of Clathrus columnatus (Basidiomycota, Fungi) Using Illumina and Nanopore Sequence Data.</title>
        <authorList>
            <person name="Ogiso-Tanaka E."/>
            <person name="Itagaki H."/>
            <person name="Hosoya T."/>
            <person name="Hosaka K."/>
        </authorList>
    </citation>
    <scope>NUCLEOTIDE SEQUENCE</scope>
    <source>
        <strain evidence="4">MO-923</strain>
    </source>
</reference>
<organism evidence="4 5">
    <name type="scientific">Clathrus columnatus</name>
    <dbReference type="NCBI Taxonomy" id="1419009"/>
    <lineage>
        <taxon>Eukaryota</taxon>
        <taxon>Fungi</taxon>
        <taxon>Dikarya</taxon>
        <taxon>Basidiomycota</taxon>
        <taxon>Agaricomycotina</taxon>
        <taxon>Agaricomycetes</taxon>
        <taxon>Phallomycetidae</taxon>
        <taxon>Phallales</taxon>
        <taxon>Clathraceae</taxon>
        <taxon>Clathrus</taxon>
    </lineage>
</organism>
<evidence type="ECO:0000313" key="5">
    <source>
        <dbReference type="Proteomes" id="UP001050691"/>
    </source>
</evidence>
<feature type="non-terminal residue" evidence="4">
    <location>
        <position position="1"/>
    </location>
</feature>
<dbReference type="Pfam" id="PF12588">
    <property type="entry name" value="PSDC"/>
    <property type="match status" value="1"/>
</dbReference>
<dbReference type="AlphaFoldDB" id="A0AAV5A9X8"/>
<dbReference type="GO" id="GO:0006646">
    <property type="term" value="P:phosphatidylethanolamine biosynthetic process"/>
    <property type="evidence" value="ECO:0007669"/>
    <property type="project" value="TreeGrafter"/>
</dbReference>
<dbReference type="PANTHER" id="PTHR10067:SF9">
    <property type="entry name" value="PHOSPHATIDYLSERINE DECARBOXYLASE FAMILY PROTEIN (AFU_ORTHOLOGUE AFUA_7G01730)"/>
    <property type="match status" value="1"/>
</dbReference>